<dbReference type="EMBL" id="LAZR01015691">
    <property type="protein sequence ID" value="KKM07815.1"/>
    <property type="molecule type" value="Genomic_DNA"/>
</dbReference>
<proteinExistence type="predicted"/>
<reference evidence="2" key="1">
    <citation type="journal article" date="2015" name="Nature">
        <title>Complex archaea that bridge the gap between prokaryotes and eukaryotes.</title>
        <authorList>
            <person name="Spang A."/>
            <person name="Saw J.H."/>
            <person name="Jorgensen S.L."/>
            <person name="Zaremba-Niedzwiedzka K."/>
            <person name="Martijn J."/>
            <person name="Lind A.E."/>
            <person name="van Eijk R."/>
            <person name="Schleper C."/>
            <person name="Guy L."/>
            <person name="Ettema T.J."/>
        </authorList>
    </citation>
    <scope>NUCLEOTIDE SEQUENCE</scope>
</reference>
<evidence type="ECO:0000313" key="2">
    <source>
        <dbReference type="EMBL" id="KKM07815.1"/>
    </source>
</evidence>
<comment type="caution">
    <text evidence="2">The sequence shown here is derived from an EMBL/GenBank/DDBJ whole genome shotgun (WGS) entry which is preliminary data.</text>
</comment>
<sequence length="190" mass="21355">MSSGKGVIYQKGKPPLRKGAGRGAYSKYLAMHDERGQFKRVPRRDFEIILTCGNVRGANRIIAENTRAVRTGIEKGLVRAMLEMMPKTAMRTGKMRRILQMTAEQIARQKTNLASAKITIDLNEVKEMAAAIEQYIRHHMDPGSDFPKGYMDPFTKGTAPFNLYELQSRSLINVLQEIRSAQLKSGLAIK</sequence>
<evidence type="ECO:0000256" key="1">
    <source>
        <dbReference type="SAM" id="MobiDB-lite"/>
    </source>
</evidence>
<protein>
    <submittedName>
        <fullName evidence="2">Uncharacterized protein</fullName>
    </submittedName>
</protein>
<gene>
    <name evidence="2" type="ORF">LCGC14_1730120</name>
</gene>
<accession>A0A0F9H9V2</accession>
<name>A0A0F9H9V2_9ZZZZ</name>
<organism evidence="2">
    <name type="scientific">marine sediment metagenome</name>
    <dbReference type="NCBI Taxonomy" id="412755"/>
    <lineage>
        <taxon>unclassified sequences</taxon>
        <taxon>metagenomes</taxon>
        <taxon>ecological metagenomes</taxon>
    </lineage>
</organism>
<feature type="region of interest" description="Disordered" evidence="1">
    <location>
        <begin position="1"/>
        <end position="20"/>
    </location>
</feature>
<dbReference type="AlphaFoldDB" id="A0A0F9H9V2"/>